<dbReference type="PROSITE" id="PS00962">
    <property type="entry name" value="RIBOSOMAL_S2_1"/>
    <property type="match status" value="1"/>
</dbReference>
<comment type="subcellular location">
    <subcellularLocation>
        <location evidence="1 6">Cytoplasm</location>
    </subcellularLocation>
</comment>
<protein>
    <recommendedName>
        <fullName evidence="6">Small ribosomal subunit protein uS2</fullName>
    </recommendedName>
</protein>
<dbReference type="NCBIfam" id="TIGR01012">
    <property type="entry name" value="uS2_euk_arch"/>
    <property type="match status" value="1"/>
</dbReference>
<comment type="caution">
    <text evidence="7">The sequence shown here is derived from an EMBL/GenBank/DDBJ whole genome shotgun (WGS) entry which is preliminary data.</text>
</comment>
<evidence type="ECO:0000256" key="3">
    <source>
        <dbReference type="ARBA" id="ARBA00022490"/>
    </source>
</evidence>
<dbReference type="GO" id="GO:0022627">
    <property type="term" value="C:cytosolic small ribosomal subunit"/>
    <property type="evidence" value="ECO:0007669"/>
    <property type="project" value="UniProtKB-UniRule"/>
</dbReference>
<proteinExistence type="inferred from homology"/>
<evidence type="ECO:0000256" key="1">
    <source>
        <dbReference type="ARBA" id="ARBA00004496"/>
    </source>
</evidence>
<evidence type="ECO:0000313" key="8">
    <source>
        <dbReference type="Proteomes" id="UP001632038"/>
    </source>
</evidence>
<dbReference type="CDD" id="cd01425">
    <property type="entry name" value="RPS2"/>
    <property type="match status" value="1"/>
</dbReference>
<dbReference type="InterPro" id="IPR023591">
    <property type="entry name" value="Ribosomal_uS2_flav_dom_sf"/>
</dbReference>
<dbReference type="EMBL" id="JAVIJP010000032">
    <property type="protein sequence ID" value="KAL3630403.1"/>
    <property type="molecule type" value="Genomic_DNA"/>
</dbReference>
<comment type="similarity">
    <text evidence="2 6">Belongs to the universal ribosomal protein uS2 family.</text>
</comment>
<dbReference type="FunFam" id="3.40.50.10490:FF:000017">
    <property type="entry name" value="40S ribosomal protein SA"/>
    <property type="match status" value="1"/>
</dbReference>
<dbReference type="InterPro" id="IPR005707">
    <property type="entry name" value="Ribosomal_uS2_euk/arc"/>
</dbReference>
<reference evidence="8" key="1">
    <citation type="journal article" date="2024" name="IScience">
        <title>Strigolactones Initiate the Formation of Haustorium-like Structures in Castilleja.</title>
        <authorList>
            <person name="Buerger M."/>
            <person name="Peterson D."/>
            <person name="Chory J."/>
        </authorList>
    </citation>
    <scope>NUCLEOTIDE SEQUENCE [LARGE SCALE GENOMIC DNA]</scope>
</reference>
<name>A0ABD3CKG0_9LAMI</name>
<dbReference type="InterPro" id="IPR001865">
    <property type="entry name" value="Ribosomal_uS2"/>
</dbReference>
<dbReference type="GO" id="GO:0000028">
    <property type="term" value="P:ribosomal small subunit assembly"/>
    <property type="evidence" value="ECO:0007669"/>
    <property type="project" value="UniProtKB-UniRule"/>
</dbReference>
<keyword evidence="4 6" id="KW-0689">Ribosomal protein</keyword>
<keyword evidence="5 6" id="KW-0687">Ribonucleoprotein</keyword>
<dbReference type="Pfam" id="PF00318">
    <property type="entry name" value="Ribosomal_S2"/>
    <property type="match status" value="2"/>
</dbReference>
<evidence type="ECO:0000313" key="7">
    <source>
        <dbReference type="EMBL" id="KAL3630403.1"/>
    </source>
</evidence>
<dbReference type="SUPFAM" id="SSF52313">
    <property type="entry name" value="Ribosomal protein S2"/>
    <property type="match status" value="1"/>
</dbReference>
<dbReference type="PANTHER" id="PTHR11489">
    <property type="entry name" value="40S RIBOSOMAL PROTEIN SA"/>
    <property type="match status" value="1"/>
</dbReference>
<gene>
    <name evidence="7" type="ORF">CASFOL_023387</name>
</gene>
<dbReference type="PRINTS" id="PR00395">
    <property type="entry name" value="RIBOSOMALS2"/>
</dbReference>
<comment type="function">
    <text evidence="6">Required for the assembly and/or stability of the 40S ribosomal subunit. Required for the processing of the 20S rRNA-precursor to mature 18S rRNA in a late step of the maturation of 40S ribosomal subunits.</text>
</comment>
<sequence>MSSIASTATMEKDIQMMLAAEVHLGTKNSNFQMERYVFKRRNDGIYIINVGKTWEKLQMAARVIVSIENPQDIIVQSARPYGQRAVLKFAQYTGCHAIAGRHTPGTFTNQLQTSFSEPRLLILTDPRTDHQPIKEAALSSIPTIAFCDTDSPMRYVDIGIPANNKGKHSIGCLFWLLARMVLQMRGQVAPGHKWDVMVDLFFYREPEESKEEQEDDVLAIGDYEFSAPVGGDFTTTNQFSESQWNTDVQPSAATAVDGSGWDLAAAPQTLPVDGTTAVAAGTWEL</sequence>
<dbReference type="AlphaFoldDB" id="A0ABD3CKG0"/>
<evidence type="ECO:0000256" key="2">
    <source>
        <dbReference type="ARBA" id="ARBA00006242"/>
    </source>
</evidence>
<keyword evidence="8" id="KW-1185">Reference proteome</keyword>
<evidence type="ECO:0000256" key="6">
    <source>
        <dbReference type="HAMAP-Rule" id="MF_03015"/>
    </source>
</evidence>
<evidence type="ECO:0000256" key="5">
    <source>
        <dbReference type="ARBA" id="ARBA00023274"/>
    </source>
</evidence>
<dbReference type="HAMAP" id="MF_03015">
    <property type="entry name" value="Ribosomal_S2_euk"/>
    <property type="match status" value="1"/>
</dbReference>
<organism evidence="7 8">
    <name type="scientific">Castilleja foliolosa</name>
    <dbReference type="NCBI Taxonomy" id="1961234"/>
    <lineage>
        <taxon>Eukaryota</taxon>
        <taxon>Viridiplantae</taxon>
        <taxon>Streptophyta</taxon>
        <taxon>Embryophyta</taxon>
        <taxon>Tracheophyta</taxon>
        <taxon>Spermatophyta</taxon>
        <taxon>Magnoliopsida</taxon>
        <taxon>eudicotyledons</taxon>
        <taxon>Gunneridae</taxon>
        <taxon>Pentapetalae</taxon>
        <taxon>asterids</taxon>
        <taxon>lamiids</taxon>
        <taxon>Lamiales</taxon>
        <taxon>Orobanchaceae</taxon>
        <taxon>Pedicularideae</taxon>
        <taxon>Castillejinae</taxon>
        <taxon>Castilleja</taxon>
    </lineage>
</organism>
<dbReference type="Proteomes" id="UP001632038">
    <property type="component" value="Unassembled WGS sequence"/>
</dbReference>
<dbReference type="Gene3D" id="3.40.50.10490">
    <property type="entry name" value="Glucose-6-phosphate isomerase like protein, domain 1"/>
    <property type="match status" value="1"/>
</dbReference>
<evidence type="ECO:0000256" key="4">
    <source>
        <dbReference type="ARBA" id="ARBA00022980"/>
    </source>
</evidence>
<accession>A0ABD3CKG0</accession>
<dbReference type="GO" id="GO:0006412">
    <property type="term" value="P:translation"/>
    <property type="evidence" value="ECO:0007669"/>
    <property type="project" value="UniProtKB-UniRule"/>
</dbReference>
<dbReference type="InterPro" id="IPR018130">
    <property type="entry name" value="Ribosomal_uS2_CS"/>
</dbReference>
<dbReference type="InterPro" id="IPR027498">
    <property type="entry name" value="Ribosomal_uS2_euk"/>
</dbReference>
<comment type="subunit">
    <text evidence="6">Component of the small ribosomal subunit. Mature ribosomes consist of a small (40S) and a large (60S) subunit. The 40S subunit contains about 33 different proteins and 1 molecule of RNA (18S). The 60S subunit contains about 49 different proteins and 3 molecules of RNA (25S, 5.8S and 5S). Interacts with ribosomal protein S21.</text>
</comment>
<dbReference type="GO" id="GO:0003735">
    <property type="term" value="F:structural constituent of ribosome"/>
    <property type="evidence" value="ECO:0007669"/>
    <property type="project" value="UniProtKB-UniRule"/>
</dbReference>
<keyword evidence="3 6" id="KW-0963">Cytoplasm</keyword>